<name>A0ABR1TX43_9PEZI</name>
<dbReference type="InterPro" id="IPR050529">
    <property type="entry name" value="CYP450_sterol_14alpha_dmase"/>
</dbReference>
<dbReference type="PANTHER" id="PTHR24304:SF2">
    <property type="entry name" value="24-HYDROXYCHOLESTEROL 7-ALPHA-HYDROXYLASE"/>
    <property type="match status" value="1"/>
</dbReference>
<dbReference type="RefSeq" id="XP_066712562.1">
    <property type="nucleotide sequence ID" value="XM_066863452.1"/>
</dbReference>
<comment type="caution">
    <text evidence="6">The sequence shown here is derived from an EMBL/GenBank/DDBJ whole genome shotgun (WGS) entry which is preliminary data.</text>
</comment>
<evidence type="ECO:0000313" key="7">
    <source>
        <dbReference type="Proteomes" id="UP001480595"/>
    </source>
</evidence>
<dbReference type="PANTHER" id="PTHR24304">
    <property type="entry name" value="CYTOCHROME P450 FAMILY 7"/>
    <property type="match status" value="1"/>
</dbReference>
<evidence type="ECO:0000256" key="5">
    <source>
        <dbReference type="SAM" id="Phobius"/>
    </source>
</evidence>
<dbReference type="SUPFAM" id="SSF48264">
    <property type="entry name" value="Cytochrome P450"/>
    <property type="match status" value="1"/>
</dbReference>
<accession>A0ABR1TX43</accession>
<evidence type="ECO:0000256" key="1">
    <source>
        <dbReference type="ARBA" id="ARBA00010617"/>
    </source>
</evidence>
<keyword evidence="7" id="KW-1185">Reference proteome</keyword>
<gene>
    <name evidence="6" type="ORF">PG994_012043</name>
</gene>
<reference evidence="6 7" key="1">
    <citation type="submission" date="2023-01" db="EMBL/GenBank/DDBJ databases">
        <title>Analysis of 21 Apiospora genomes using comparative genomics revels a genus with tremendous synthesis potential of carbohydrate active enzymes and secondary metabolites.</title>
        <authorList>
            <person name="Sorensen T."/>
        </authorList>
    </citation>
    <scope>NUCLEOTIDE SEQUENCE [LARGE SCALE GENOMIC DNA]</scope>
    <source>
        <strain evidence="6 7">CBS 135458</strain>
    </source>
</reference>
<evidence type="ECO:0000256" key="3">
    <source>
        <dbReference type="ARBA" id="ARBA00022723"/>
    </source>
</evidence>
<dbReference type="InterPro" id="IPR001128">
    <property type="entry name" value="Cyt_P450"/>
</dbReference>
<dbReference type="Proteomes" id="UP001480595">
    <property type="component" value="Unassembled WGS sequence"/>
</dbReference>
<dbReference type="InterPro" id="IPR036396">
    <property type="entry name" value="Cyt_P450_sf"/>
</dbReference>
<protein>
    <submittedName>
        <fullName evidence="6">Uncharacterized protein</fullName>
    </submittedName>
</protein>
<evidence type="ECO:0000256" key="2">
    <source>
        <dbReference type="ARBA" id="ARBA00022617"/>
    </source>
</evidence>
<keyword evidence="4" id="KW-0408">Iron</keyword>
<proteinExistence type="inferred from homology"/>
<keyword evidence="5" id="KW-1133">Transmembrane helix</keyword>
<feature type="transmembrane region" description="Helical" evidence="5">
    <location>
        <begin position="249"/>
        <end position="269"/>
    </location>
</feature>
<organism evidence="6 7">
    <name type="scientific">Apiospora phragmitis</name>
    <dbReference type="NCBI Taxonomy" id="2905665"/>
    <lineage>
        <taxon>Eukaryota</taxon>
        <taxon>Fungi</taxon>
        <taxon>Dikarya</taxon>
        <taxon>Ascomycota</taxon>
        <taxon>Pezizomycotina</taxon>
        <taxon>Sordariomycetes</taxon>
        <taxon>Xylariomycetidae</taxon>
        <taxon>Amphisphaeriales</taxon>
        <taxon>Apiosporaceae</taxon>
        <taxon>Apiospora</taxon>
    </lineage>
</organism>
<comment type="similarity">
    <text evidence="1">Belongs to the cytochrome P450 family.</text>
</comment>
<dbReference type="Pfam" id="PF00067">
    <property type="entry name" value="p450"/>
    <property type="match status" value="1"/>
</dbReference>
<dbReference type="Gene3D" id="1.10.630.10">
    <property type="entry name" value="Cytochrome P450"/>
    <property type="match status" value="1"/>
</dbReference>
<dbReference type="GeneID" id="92096515"/>
<dbReference type="EMBL" id="JAQQWL010000011">
    <property type="protein sequence ID" value="KAK8050313.1"/>
    <property type="molecule type" value="Genomic_DNA"/>
</dbReference>
<sequence length="389" mass="44136">MFDNIVSSTRALSDSLGLAPSSFLIFVRDGQNILRFSLGPETVFLVTGQHNVRAVFGRDLVHDITNQEQMTRYALPTLYKMNPAEVRRWETDRSGVTKTPIWGPRACHLVSASGTITSLSMPSTSLLDRYPTDAWITVSVQKLCRYQVTETLVNTLFGPRLTELSPDFVDRLWAFDGQVFQLVMGLPKWLNPKPAKAHDAYIDPIERWLEDVSAGFEWKGQEDWEPRFGGRAVCEIYHWMKENNWRNQVIAATLGALVFAIPTTVWMLMEILKDPSLLQAVREEVATATATDSSTGEPVLDIQKLVELPLLQSIWTEMLRLRINFNSVRDVKKPVRLENGNTTVGKGALLQVPMMVAHYDDSIWGAADHPASEFWAERHIRYAEEQDEM</sequence>
<keyword evidence="3" id="KW-0479">Metal-binding</keyword>
<keyword evidence="5" id="KW-0812">Transmembrane</keyword>
<keyword evidence="2" id="KW-0349">Heme</keyword>
<evidence type="ECO:0000256" key="4">
    <source>
        <dbReference type="ARBA" id="ARBA00023004"/>
    </source>
</evidence>
<keyword evidence="5" id="KW-0472">Membrane</keyword>
<evidence type="ECO:0000313" key="6">
    <source>
        <dbReference type="EMBL" id="KAK8050313.1"/>
    </source>
</evidence>